<keyword evidence="3" id="KW-1185">Reference proteome</keyword>
<keyword evidence="1" id="KW-0732">Signal</keyword>
<evidence type="ECO:0000256" key="1">
    <source>
        <dbReference type="SAM" id="SignalP"/>
    </source>
</evidence>
<dbReference type="RefSeq" id="WP_006987703.1">
    <property type="nucleotide sequence ID" value="NZ_JH594606.1"/>
</dbReference>
<evidence type="ECO:0000313" key="3">
    <source>
        <dbReference type="Proteomes" id="UP000003844"/>
    </source>
</evidence>
<feature type="chain" id="PRO_5003559489" description="DUF5017 domain-containing protein" evidence="1">
    <location>
        <begin position="19"/>
        <end position="259"/>
    </location>
</feature>
<gene>
    <name evidence="2" type="ORF">Gilli_0670</name>
</gene>
<sequence>MKKLLLLVLSAFCLGACSVDPVETDPIDAQLVVMDAVFEINGCSVTTFNYADAGRIEVRNDLEFIYLKIIANGDYDLVQSNLHIDADISGFPTTRNGGIIINKMDNQRSFNPAVQEYTYQFPLNSFGDSFLVGAHTGFQLGKKKYNFWAGDLSGNQWSYFEYNLYEHPNAGADKSREITFSAAQALSSWDEVRKVYVGMLDPGVPKGVKVGTFDPSIWDLINRFNHPTLGGVGKYTTVYTIGEGDCTDSVTLTLNVVAD</sequence>
<accession>H2BRR6</accession>
<organism evidence="2 3">
    <name type="scientific">Gillisia limnaea (strain DSM 15749 / LMG 21470 / R-8282)</name>
    <dbReference type="NCBI Taxonomy" id="865937"/>
    <lineage>
        <taxon>Bacteria</taxon>
        <taxon>Pseudomonadati</taxon>
        <taxon>Bacteroidota</taxon>
        <taxon>Flavobacteriia</taxon>
        <taxon>Flavobacteriales</taxon>
        <taxon>Flavobacteriaceae</taxon>
        <taxon>Gillisia</taxon>
    </lineage>
</organism>
<dbReference type="EMBL" id="JH594606">
    <property type="protein sequence ID" value="EHQ01381.1"/>
    <property type="molecule type" value="Genomic_DNA"/>
</dbReference>
<evidence type="ECO:0000313" key="2">
    <source>
        <dbReference type="EMBL" id="EHQ01381.1"/>
    </source>
</evidence>
<name>H2BRR6_GILLR</name>
<proteinExistence type="predicted"/>
<feature type="signal peptide" evidence="1">
    <location>
        <begin position="1"/>
        <end position="18"/>
    </location>
</feature>
<protein>
    <recommendedName>
        <fullName evidence="4">DUF5017 domain-containing protein</fullName>
    </recommendedName>
</protein>
<dbReference type="OrthoDB" id="1421626at2"/>
<reference evidence="3" key="1">
    <citation type="journal article" date="2012" name="Stand. Genomic Sci.">
        <title>Genome sequence of the Antarctic rhodopsins-containing flavobacterium Gillisia limnaea type strain (R-8282(T)).</title>
        <authorList>
            <person name="Riedel T."/>
            <person name="Held B."/>
            <person name="Nolan M."/>
            <person name="Lucas S."/>
            <person name="Lapidus A."/>
            <person name="Tice H."/>
            <person name="Del Rio T.G."/>
            <person name="Cheng J.F."/>
            <person name="Han C."/>
            <person name="Tapia R."/>
            <person name="Goodwin L.A."/>
            <person name="Pitluck S."/>
            <person name="Liolios K."/>
            <person name="Mavromatis K."/>
            <person name="Pagani I."/>
            <person name="Ivanova N."/>
            <person name="Mikhailova N."/>
            <person name="Pati A."/>
            <person name="Chen A."/>
            <person name="Palaniappan K."/>
            <person name="Land M."/>
            <person name="Rohde M."/>
            <person name="Tindall B.J."/>
            <person name="Detter J.C."/>
            <person name="Goker M."/>
            <person name="Bristow J."/>
            <person name="Eisen J.A."/>
            <person name="Markowitz V."/>
            <person name="Hugenholtz P."/>
            <person name="Kyrpides N.C."/>
            <person name="Klenk H.P."/>
            <person name="Woyke T."/>
        </authorList>
    </citation>
    <scope>NUCLEOTIDE SEQUENCE [LARGE SCALE GENOMIC DNA]</scope>
    <source>
        <strain evidence="3">DSM 15749 / LMG 21470 / R-8282</strain>
    </source>
</reference>
<dbReference type="HOGENOM" id="CLU_1072669_0_0_10"/>
<dbReference type="Proteomes" id="UP000003844">
    <property type="component" value="Unassembled WGS sequence"/>
</dbReference>
<evidence type="ECO:0008006" key="4">
    <source>
        <dbReference type="Google" id="ProtNLM"/>
    </source>
</evidence>
<dbReference type="AlphaFoldDB" id="H2BRR6"/>